<dbReference type="EMBL" id="JANKHO010000054">
    <property type="protein sequence ID" value="KAJ3516461.1"/>
    <property type="molecule type" value="Genomic_DNA"/>
</dbReference>
<feature type="compositionally biased region" description="Polar residues" evidence="2">
    <location>
        <begin position="46"/>
        <end position="57"/>
    </location>
</feature>
<feature type="region of interest" description="Disordered" evidence="2">
    <location>
        <begin position="615"/>
        <end position="663"/>
    </location>
</feature>
<feature type="compositionally biased region" description="Polar residues" evidence="2">
    <location>
        <begin position="284"/>
        <end position="293"/>
    </location>
</feature>
<keyword evidence="1" id="KW-0175">Coiled coil</keyword>
<feature type="region of interest" description="Disordered" evidence="2">
    <location>
        <begin position="145"/>
        <end position="208"/>
    </location>
</feature>
<protein>
    <submittedName>
        <fullName evidence="3">Uncharacterized protein</fullName>
    </submittedName>
</protein>
<feature type="region of interest" description="Disordered" evidence="2">
    <location>
        <begin position="459"/>
        <end position="490"/>
    </location>
</feature>
<feature type="region of interest" description="Disordered" evidence="2">
    <location>
        <begin position="814"/>
        <end position="852"/>
    </location>
</feature>
<feature type="region of interest" description="Disordered" evidence="2">
    <location>
        <begin position="35"/>
        <end position="128"/>
    </location>
</feature>
<feature type="region of interest" description="Disordered" evidence="2">
    <location>
        <begin position="520"/>
        <end position="599"/>
    </location>
</feature>
<dbReference type="Proteomes" id="UP001148786">
    <property type="component" value="Unassembled WGS sequence"/>
</dbReference>
<accession>A0A9W8TEY9</accession>
<reference evidence="3" key="1">
    <citation type="submission" date="2022-07" db="EMBL/GenBank/DDBJ databases">
        <title>Genome Sequence of Agrocybe chaxingu.</title>
        <authorList>
            <person name="Buettner E."/>
        </authorList>
    </citation>
    <scope>NUCLEOTIDE SEQUENCE</scope>
    <source>
        <strain evidence="3">MP-N11</strain>
    </source>
</reference>
<evidence type="ECO:0000313" key="4">
    <source>
        <dbReference type="Proteomes" id="UP001148786"/>
    </source>
</evidence>
<organism evidence="3 4">
    <name type="scientific">Agrocybe chaxingu</name>
    <dbReference type="NCBI Taxonomy" id="84603"/>
    <lineage>
        <taxon>Eukaryota</taxon>
        <taxon>Fungi</taxon>
        <taxon>Dikarya</taxon>
        <taxon>Basidiomycota</taxon>
        <taxon>Agaricomycotina</taxon>
        <taxon>Agaricomycetes</taxon>
        <taxon>Agaricomycetidae</taxon>
        <taxon>Agaricales</taxon>
        <taxon>Agaricineae</taxon>
        <taxon>Strophariaceae</taxon>
        <taxon>Agrocybe</taxon>
    </lineage>
</organism>
<evidence type="ECO:0000313" key="3">
    <source>
        <dbReference type="EMBL" id="KAJ3516461.1"/>
    </source>
</evidence>
<keyword evidence="4" id="KW-1185">Reference proteome</keyword>
<feature type="compositionally biased region" description="Polar residues" evidence="2">
    <location>
        <begin position="579"/>
        <end position="599"/>
    </location>
</feature>
<feature type="region of interest" description="Disordered" evidence="2">
    <location>
        <begin position="715"/>
        <end position="766"/>
    </location>
</feature>
<feature type="region of interest" description="Disordered" evidence="2">
    <location>
        <begin position="227"/>
        <end position="296"/>
    </location>
</feature>
<name>A0A9W8TEY9_9AGAR</name>
<feature type="compositionally biased region" description="Polar residues" evidence="2">
    <location>
        <begin position="841"/>
        <end position="852"/>
    </location>
</feature>
<feature type="compositionally biased region" description="Low complexity" evidence="2">
    <location>
        <begin position="461"/>
        <end position="490"/>
    </location>
</feature>
<feature type="compositionally biased region" description="Low complexity" evidence="2">
    <location>
        <begin position="165"/>
        <end position="190"/>
    </location>
</feature>
<feature type="region of interest" description="Disordered" evidence="2">
    <location>
        <begin position="327"/>
        <end position="384"/>
    </location>
</feature>
<evidence type="ECO:0000256" key="2">
    <source>
        <dbReference type="SAM" id="MobiDB-lite"/>
    </source>
</evidence>
<feature type="compositionally biased region" description="Polar residues" evidence="2">
    <location>
        <begin position="746"/>
        <end position="765"/>
    </location>
</feature>
<feature type="compositionally biased region" description="Polar residues" evidence="2">
    <location>
        <begin position="330"/>
        <end position="384"/>
    </location>
</feature>
<gene>
    <name evidence="3" type="ORF">NLJ89_g1116</name>
</gene>
<evidence type="ECO:0000256" key="1">
    <source>
        <dbReference type="SAM" id="Coils"/>
    </source>
</evidence>
<sequence>MLSSLHHTQDDNDDDHLRVLIDQRFARADVHGHFSSAASEYPDSPSVYSRSYFSPKSSHAVDYDYPSPISPTYPRGPDHDQATSMLDLSDDPRSSIATSAGYDHGTAHEDAEEDDDSSPTTRMSYLGPKMRFHSRAPWEMDGGVLEEDEETEAETRRFPAGFPFSLSSSTKNGTSSSSSPRPSYAGRPSAESARSQVPPKRSFDTITSQISYPRGALYALAQESMSTHSLGRPSAPPQRETLRNKFSLGRLRSDSSSTAPPPVPSPVRTPVNHRFPSPAGASDLPTSPLDSPNPNAPFVRNTYPAQPEDAFHPYANPDLIVSYAEEQAPAPTSRTSNYLPTRNESSVTVAESLSADSMSRTTVRSNSATLTPDTSINSVSSRQRISSINPKTISSPVSVVRSLQRVDSPASDMRQEQTATMPPPGVSHLHGWTERQVAPAFSLISLEEARAQRMRSSTVLDSSRISTSSGIDASSASCSGEAESSTSATMTEYPLGNMAARARGRSISAGSKAKNAFQTIVGQPKMERRDSEPSVVPQQGLPGKTLKHKKSGFMRLFNAGKAQEKDGRESPPPVPSLPDHTNQSQPLQRTPKSTVTRVPVPSFSSSLLEAVDIQRSNPSTNEGGDSWKPNLFSPRRVPPALSISTAPGASARVPGSVFPDRAQQGMSMGGLQVEKPWSNNLQPQSAPANVSEFPALKLRPVSTVFSAQFGDHIVSAESRSSDETTDLDTPRSPSPTGIMSPVTPGFSRSSNEQPQITVTGNSDDSSAVRALQGQFVTAKKAWQRQVQELECQVRDLKIELEELKNRNSGDYCQSCGRGDTKDGPISTPATSSVINRPRARTGTSSRFGSVLP</sequence>
<feature type="coiled-coil region" evidence="1">
    <location>
        <begin position="779"/>
        <end position="806"/>
    </location>
</feature>
<feature type="region of interest" description="Disordered" evidence="2">
    <location>
        <begin position="408"/>
        <end position="428"/>
    </location>
</feature>
<dbReference type="OrthoDB" id="2565072at2759"/>
<dbReference type="AlphaFoldDB" id="A0A9W8TEY9"/>
<comment type="caution">
    <text evidence="3">The sequence shown here is derived from an EMBL/GenBank/DDBJ whole genome shotgun (WGS) entry which is preliminary data.</text>
</comment>
<proteinExistence type="predicted"/>